<comment type="caution">
    <text evidence="2">The sequence shown here is derived from an EMBL/GenBank/DDBJ whole genome shotgun (WGS) entry which is preliminary data.</text>
</comment>
<feature type="compositionally biased region" description="Basic and acidic residues" evidence="1">
    <location>
        <begin position="144"/>
        <end position="166"/>
    </location>
</feature>
<evidence type="ECO:0000256" key="1">
    <source>
        <dbReference type="SAM" id="MobiDB-lite"/>
    </source>
</evidence>
<evidence type="ECO:0000313" key="2">
    <source>
        <dbReference type="EMBL" id="NYH88852.1"/>
    </source>
</evidence>
<accession>A0A852ZAM1</accession>
<feature type="compositionally biased region" description="Basic residues" evidence="1">
    <location>
        <begin position="131"/>
        <end position="142"/>
    </location>
</feature>
<name>A0A852ZAM1_9ACTN</name>
<protein>
    <submittedName>
        <fullName evidence="2">Uncharacterized protein</fullName>
    </submittedName>
</protein>
<gene>
    <name evidence="2" type="ORF">F4554_001490</name>
</gene>
<reference evidence="2 3" key="1">
    <citation type="submission" date="2020-07" db="EMBL/GenBank/DDBJ databases">
        <title>Sequencing the genomes of 1000 actinobacteria strains.</title>
        <authorList>
            <person name="Klenk H.-P."/>
        </authorList>
    </citation>
    <scope>NUCLEOTIDE SEQUENCE [LARGE SCALE GENOMIC DNA]</scope>
    <source>
        <strain evidence="2 3">DSM 18448</strain>
    </source>
</reference>
<evidence type="ECO:0000313" key="3">
    <source>
        <dbReference type="Proteomes" id="UP000579605"/>
    </source>
</evidence>
<keyword evidence="3" id="KW-1185">Reference proteome</keyword>
<sequence length="166" mass="18698">MRELYTYEIASTTPEGRWTPVVIRTGWFSRDPESIARGLLESWVLDYRGRLISGQIYAFGKPERANSARLLASVRVRVFKGADVDVSTAKPIAIALLARPDVSRHRDRHLGGGPPPAQRSDPTDPTDSSRRQRVRARLRLPRARPGDQHPGDQHPGDRHLRRLAPD</sequence>
<dbReference type="RefSeq" id="WP_179786689.1">
    <property type="nucleotide sequence ID" value="NZ_BAAARR010000003.1"/>
</dbReference>
<dbReference type="AlphaFoldDB" id="A0A852ZAM1"/>
<dbReference type="Proteomes" id="UP000579605">
    <property type="component" value="Unassembled WGS sequence"/>
</dbReference>
<dbReference type="EMBL" id="JACBZH010000001">
    <property type="protein sequence ID" value="NYH88852.1"/>
    <property type="molecule type" value="Genomic_DNA"/>
</dbReference>
<feature type="region of interest" description="Disordered" evidence="1">
    <location>
        <begin position="103"/>
        <end position="166"/>
    </location>
</feature>
<proteinExistence type="predicted"/>
<organism evidence="2 3">
    <name type="scientific">Actinopolymorpha rutila</name>
    <dbReference type="NCBI Taxonomy" id="446787"/>
    <lineage>
        <taxon>Bacteria</taxon>
        <taxon>Bacillati</taxon>
        <taxon>Actinomycetota</taxon>
        <taxon>Actinomycetes</taxon>
        <taxon>Propionibacteriales</taxon>
        <taxon>Actinopolymorphaceae</taxon>
        <taxon>Actinopolymorpha</taxon>
    </lineage>
</organism>